<comment type="subcellular location">
    <subcellularLocation>
        <location evidence="1">Endoplasmic reticulum membrane</location>
        <topology evidence="1">Multi-pass membrane protein</topology>
    </subcellularLocation>
</comment>
<gene>
    <name evidence="10" type="ORF">CBOVIS_LOCUS10030</name>
</gene>
<evidence type="ECO:0000256" key="1">
    <source>
        <dbReference type="ARBA" id="ARBA00004477"/>
    </source>
</evidence>
<evidence type="ECO:0000256" key="3">
    <source>
        <dbReference type="ARBA" id="ARBA00010026"/>
    </source>
</evidence>
<keyword evidence="5 9" id="KW-0812">Transmembrane</keyword>
<feature type="transmembrane region" description="Helical" evidence="9">
    <location>
        <begin position="244"/>
        <end position="267"/>
    </location>
</feature>
<dbReference type="Pfam" id="PF06728">
    <property type="entry name" value="PIG-U"/>
    <property type="match status" value="2"/>
</dbReference>
<comment type="pathway">
    <text evidence="2">Glycolipid biosynthesis; glycosylphosphatidylinositol-anchor biosynthesis.</text>
</comment>
<keyword evidence="11" id="KW-1185">Reference proteome</keyword>
<dbReference type="PANTHER" id="PTHR13121:SF0">
    <property type="entry name" value="PHOSPHATIDYLINOSITOL GLYCAN ANCHOR BIOSYNTHESIS CLASS U PROTEIN"/>
    <property type="match status" value="1"/>
</dbReference>
<dbReference type="InterPro" id="IPR009600">
    <property type="entry name" value="PIG-U"/>
</dbReference>
<dbReference type="GO" id="GO:0042765">
    <property type="term" value="C:GPI-anchor transamidase complex"/>
    <property type="evidence" value="ECO:0007669"/>
    <property type="project" value="InterPro"/>
</dbReference>
<comment type="caution">
    <text evidence="10">The sequence shown here is derived from an EMBL/GenBank/DDBJ whole genome shotgun (WGS) entry which is preliminary data.</text>
</comment>
<proteinExistence type="inferred from homology"/>
<feature type="transmembrane region" description="Helical" evidence="9">
    <location>
        <begin position="172"/>
        <end position="200"/>
    </location>
</feature>
<feature type="transmembrane region" description="Helical" evidence="9">
    <location>
        <begin position="133"/>
        <end position="152"/>
    </location>
</feature>
<dbReference type="GO" id="GO:0016255">
    <property type="term" value="P:attachment of GPI anchor to protein"/>
    <property type="evidence" value="ECO:0007669"/>
    <property type="project" value="InterPro"/>
</dbReference>
<evidence type="ECO:0000256" key="6">
    <source>
        <dbReference type="ARBA" id="ARBA00022824"/>
    </source>
</evidence>
<evidence type="ECO:0000256" key="4">
    <source>
        <dbReference type="ARBA" id="ARBA00022502"/>
    </source>
</evidence>
<keyword evidence="6" id="KW-0256">Endoplasmic reticulum</keyword>
<feature type="transmembrane region" description="Helical" evidence="9">
    <location>
        <begin position="66"/>
        <end position="92"/>
    </location>
</feature>
<protein>
    <submittedName>
        <fullName evidence="10">Uncharacterized protein</fullName>
    </submittedName>
</protein>
<dbReference type="GO" id="GO:0006506">
    <property type="term" value="P:GPI anchor biosynthetic process"/>
    <property type="evidence" value="ECO:0007669"/>
    <property type="project" value="UniProtKB-KW"/>
</dbReference>
<sequence>MLKDGIDPYESSTFHYPPILLYVFNFVISNAENLIIPFWILLDIATAWILAIACQKVTKNEELGYSFNPITIMSTGIFSISVLHNFLAALVFNTFVHGSSHICALLISFWTSLTLCPFVLFFSLIFQKNRTPNVLGTISIGLGTTVLLNYWLNDFKWNFVKETYLVMDDKNLHFTIMLIISSIFYPYPTLNHASVFFAIMPIHSEYKKYFRYNLIIGATIVSTIVLMPVMWHMWIVSSSGNANFFFAATLFYNMALIGFVTDLFFVYSRRQIDKEYGDSIKPQRKFTFGVF</sequence>
<organism evidence="10 11">
    <name type="scientific">Caenorhabditis bovis</name>
    <dbReference type="NCBI Taxonomy" id="2654633"/>
    <lineage>
        <taxon>Eukaryota</taxon>
        <taxon>Metazoa</taxon>
        <taxon>Ecdysozoa</taxon>
        <taxon>Nematoda</taxon>
        <taxon>Chromadorea</taxon>
        <taxon>Rhabditida</taxon>
        <taxon>Rhabditina</taxon>
        <taxon>Rhabditomorpha</taxon>
        <taxon>Rhabditoidea</taxon>
        <taxon>Rhabditidae</taxon>
        <taxon>Peloderinae</taxon>
        <taxon>Caenorhabditis</taxon>
    </lineage>
</organism>
<feature type="transmembrane region" description="Helical" evidence="9">
    <location>
        <begin position="34"/>
        <end position="54"/>
    </location>
</feature>
<evidence type="ECO:0000256" key="7">
    <source>
        <dbReference type="ARBA" id="ARBA00022989"/>
    </source>
</evidence>
<comment type="similarity">
    <text evidence="3">Belongs to the PIGU family.</text>
</comment>
<evidence type="ECO:0000256" key="2">
    <source>
        <dbReference type="ARBA" id="ARBA00004687"/>
    </source>
</evidence>
<dbReference type="AlphaFoldDB" id="A0A8S1F6Y8"/>
<feature type="transmembrane region" description="Helical" evidence="9">
    <location>
        <begin position="212"/>
        <end position="232"/>
    </location>
</feature>
<dbReference type="OrthoDB" id="549017at2759"/>
<keyword evidence="4" id="KW-0337">GPI-anchor biosynthesis</keyword>
<evidence type="ECO:0000256" key="8">
    <source>
        <dbReference type="ARBA" id="ARBA00023136"/>
    </source>
</evidence>
<reference evidence="10 11" key="1">
    <citation type="submission" date="2020-04" db="EMBL/GenBank/DDBJ databases">
        <authorList>
            <person name="Laetsch R D."/>
            <person name="Stevens L."/>
            <person name="Kumar S."/>
            <person name="Blaxter L. M."/>
        </authorList>
    </citation>
    <scope>NUCLEOTIDE SEQUENCE [LARGE SCALE GENOMIC DNA]</scope>
</reference>
<evidence type="ECO:0000256" key="9">
    <source>
        <dbReference type="SAM" id="Phobius"/>
    </source>
</evidence>
<accession>A0A8S1F6Y8</accession>
<dbReference type="Proteomes" id="UP000494206">
    <property type="component" value="Unassembled WGS sequence"/>
</dbReference>
<evidence type="ECO:0000313" key="11">
    <source>
        <dbReference type="Proteomes" id="UP000494206"/>
    </source>
</evidence>
<dbReference type="PANTHER" id="PTHR13121">
    <property type="entry name" value="GPI TRANSAMIDASE COMPONENT PIG-U"/>
    <property type="match status" value="1"/>
</dbReference>
<evidence type="ECO:0000256" key="5">
    <source>
        <dbReference type="ARBA" id="ARBA00022692"/>
    </source>
</evidence>
<dbReference type="EMBL" id="CADEPM010000007">
    <property type="protein sequence ID" value="CAB3408226.1"/>
    <property type="molecule type" value="Genomic_DNA"/>
</dbReference>
<name>A0A8S1F6Y8_9PELO</name>
<keyword evidence="7 9" id="KW-1133">Transmembrane helix</keyword>
<evidence type="ECO:0000313" key="10">
    <source>
        <dbReference type="EMBL" id="CAB3408226.1"/>
    </source>
</evidence>
<keyword evidence="8 9" id="KW-0472">Membrane</keyword>
<feature type="transmembrane region" description="Helical" evidence="9">
    <location>
        <begin position="104"/>
        <end position="126"/>
    </location>
</feature>